<name>A0A016SAC5_9BILA</name>
<reference evidence="2" key="1">
    <citation type="journal article" date="2015" name="Nat. Genet.">
        <title>The genome and transcriptome of the zoonotic hookworm Ancylostoma ceylanicum identify infection-specific gene families.</title>
        <authorList>
            <person name="Schwarz E.M."/>
            <person name="Hu Y."/>
            <person name="Antoshechkin I."/>
            <person name="Miller M.M."/>
            <person name="Sternberg P.W."/>
            <person name="Aroian R.V."/>
        </authorList>
    </citation>
    <scope>NUCLEOTIDE SEQUENCE</scope>
    <source>
        <strain evidence="2">HY135</strain>
    </source>
</reference>
<gene>
    <name evidence="1" type="primary">Acey_s0266.g708</name>
    <name evidence="1" type="ORF">Y032_0266g708</name>
</gene>
<dbReference type="OrthoDB" id="10042652at2759"/>
<evidence type="ECO:0000313" key="1">
    <source>
        <dbReference type="EMBL" id="EYB87244.1"/>
    </source>
</evidence>
<proteinExistence type="predicted"/>
<comment type="caution">
    <text evidence="1">The sequence shown here is derived from an EMBL/GenBank/DDBJ whole genome shotgun (WGS) entry which is preliminary data.</text>
</comment>
<dbReference type="Proteomes" id="UP000024635">
    <property type="component" value="Unassembled WGS sequence"/>
</dbReference>
<evidence type="ECO:0000313" key="2">
    <source>
        <dbReference type="Proteomes" id="UP000024635"/>
    </source>
</evidence>
<keyword evidence="2" id="KW-1185">Reference proteome</keyword>
<accession>A0A016SAC5</accession>
<organism evidence="1 2">
    <name type="scientific">Ancylostoma ceylanicum</name>
    <dbReference type="NCBI Taxonomy" id="53326"/>
    <lineage>
        <taxon>Eukaryota</taxon>
        <taxon>Metazoa</taxon>
        <taxon>Ecdysozoa</taxon>
        <taxon>Nematoda</taxon>
        <taxon>Chromadorea</taxon>
        <taxon>Rhabditida</taxon>
        <taxon>Rhabditina</taxon>
        <taxon>Rhabditomorpha</taxon>
        <taxon>Strongyloidea</taxon>
        <taxon>Ancylostomatidae</taxon>
        <taxon>Ancylostomatinae</taxon>
        <taxon>Ancylostoma</taxon>
    </lineage>
</organism>
<dbReference type="AlphaFoldDB" id="A0A016SAC5"/>
<protein>
    <submittedName>
        <fullName evidence="1">Uncharacterized protein</fullName>
    </submittedName>
</protein>
<sequence length="159" mass="17812">MTSDNNLEGSSTSESLYTLVTSVNLVVLVSDSVSVRLPLPVVEKGTLSCRRGSILYHASLSVPGFARNFFTTRVRSRPLNEDQSGTRSDSVAPSRRALRPPILIQERGGLTTITDEFLRNRTCCFEWVLYNYCHHLAVTNSRKLYATFLSFEAEFITSK</sequence>
<dbReference type="EMBL" id="JARK01001602">
    <property type="protein sequence ID" value="EYB87244.1"/>
    <property type="molecule type" value="Genomic_DNA"/>
</dbReference>